<accession>A0A2T4D366</accession>
<feature type="non-terminal residue" evidence="6">
    <location>
        <position position="1"/>
    </location>
</feature>
<gene>
    <name evidence="6" type="ORF">C9994_17920</name>
</gene>
<dbReference type="EMBL" id="PYVU01000776">
    <property type="protein sequence ID" value="PTB88256.1"/>
    <property type="molecule type" value="Genomic_DNA"/>
</dbReference>
<comment type="caution">
    <text evidence="6">The sequence shown here is derived from an EMBL/GenBank/DDBJ whole genome shotgun (WGS) entry which is preliminary data.</text>
</comment>
<keyword evidence="1" id="KW-0597">Phosphoprotein</keyword>
<evidence type="ECO:0000259" key="5">
    <source>
        <dbReference type="PROSITE" id="PS50110"/>
    </source>
</evidence>
<comment type="caution">
    <text evidence="4">Lacks conserved residue(s) required for the propagation of feature annotation.</text>
</comment>
<dbReference type="GO" id="GO:0006355">
    <property type="term" value="P:regulation of DNA-templated transcription"/>
    <property type="evidence" value="ECO:0007669"/>
    <property type="project" value="TreeGrafter"/>
</dbReference>
<dbReference type="SUPFAM" id="SSF52172">
    <property type="entry name" value="CheY-like"/>
    <property type="match status" value="1"/>
</dbReference>
<evidence type="ECO:0000313" key="7">
    <source>
        <dbReference type="Proteomes" id="UP000240608"/>
    </source>
</evidence>
<dbReference type="Pfam" id="PF00072">
    <property type="entry name" value="Response_reg"/>
    <property type="match status" value="1"/>
</dbReference>
<evidence type="ECO:0000256" key="3">
    <source>
        <dbReference type="ARBA" id="ARBA00023125"/>
    </source>
</evidence>
<dbReference type="AlphaFoldDB" id="A0A2T4D366"/>
<dbReference type="Proteomes" id="UP000240608">
    <property type="component" value="Unassembled WGS sequence"/>
</dbReference>
<name>A0A2T4D366_9BACT</name>
<dbReference type="Gene3D" id="3.40.50.2300">
    <property type="match status" value="1"/>
</dbReference>
<evidence type="ECO:0000256" key="1">
    <source>
        <dbReference type="ARBA" id="ARBA00022553"/>
    </source>
</evidence>
<dbReference type="GO" id="GO:0032993">
    <property type="term" value="C:protein-DNA complex"/>
    <property type="evidence" value="ECO:0007669"/>
    <property type="project" value="TreeGrafter"/>
</dbReference>
<sequence length="126" mass="14366">GLSLLKTIRKKDQYTPVIFLTAKSRTEDVIEGFKYGANDYIKKPFSMEELIVKADNASSPFWQYSTLKPLLSRLSFTMVPKETSSSTNRTFAEPLFIIYSVILKTVFPFFTDSSIVPLCFSIIFLV</sequence>
<keyword evidence="3" id="KW-0238">DNA-binding</keyword>
<dbReference type="GO" id="GO:0000156">
    <property type="term" value="F:phosphorelay response regulator activity"/>
    <property type="evidence" value="ECO:0007669"/>
    <property type="project" value="TreeGrafter"/>
</dbReference>
<evidence type="ECO:0000256" key="4">
    <source>
        <dbReference type="PROSITE-ProRule" id="PRU00169"/>
    </source>
</evidence>
<dbReference type="GO" id="GO:0000976">
    <property type="term" value="F:transcription cis-regulatory region binding"/>
    <property type="evidence" value="ECO:0007669"/>
    <property type="project" value="TreeGrafter"/>
</dbReference>
<proteinExistence type="predicted"/>
<organism evidence="6 7">
    <name type="scientific">Marivirga lumbricoides</name>
    <dbReference type="NCBI Taxonomy" id="1046115"/>
    <lineage>
        <taxon>Bacteria</taxon>
        <taxon>Pseudomonadati</taxon>
        <taxon>Bacteroidota</taxon>
        <taxon>Cytophagia</taxon>
        <taxon>Cytophagales</taxon>
        <taxon>Marivirgaceae</taxon>
        <taxon>Marivirga</taxon>
    </lineage>
</organism>
<dbReference type="InterPro" id="IPR001789">
    <property type="entry name" value="Sig_transdc_resp-reg_receiver"/>
</dbReference>
<dbReference type="GO" id="GO:0005829">
    <property type="term" value="C:cytosol"/>
    <property type="evidence" value="ECO:0007669"/>
    <property type="project" value="TreeGrafter"/>
</dbReference>
<dbReference type="InterPro" id="IPR039420">
    <property type="entry name" value="WalR-like"/>
</dbReference>
<dbReference type="PANTHER" id="PTHR48111">
    <property type="entry name" value="REGULATOR OF RPOS"/>
    <property type="match status" value="1"/>
</dbReference>
<feature type="domain" description="Response regulatory" evidence="5">
    <location>
        <begin position="1"/>
        <end position="58"/>
    </location>
</feature>
<keyword evidence="2" id="KW-0902">Two-component regulatory system</keyword>
<dbReference type="InterPro" id="IPR011006">
    <property type="entry name" value="CheY-like_superfamily"/>
</dbReference>
<reference evidence="6 7" key="1">
    <citation type="submission" date="2018-03" db="EMBL/GenBank/DDBJ databases">
        <title>Cross-interface Injection: A General Nanoliter Liquid Handling Method Applied to Single Cells Genome Amplification Automated Nanoliter Liquid Handling Applied to Single Cell Multiple Displacement Amplification.</title>
        <authorList>
            <person name="Yun J."/>
            <person name="Xu P."/>
            <person name="Xu J."/>
            <person name="Dai X."/>
            <person name="Wang Y."/>
            <person name="Zheng X."/>
            <person name="Cao C."/>
            <person name="Yi Q."/>
            <person name="Zhu Y."/>
            <person name="Wang L."/>
            <person name="Dong Z."/>
            <person name="Huang Y."/>
            <person name="Huang L."/>
            <person name="Du W."/>
        </authorList>
    </citation>
    <scope>NUCLEOTIDE SEQUENCE [LARGE SCALE GENOMIC DNA]</scope>
    <source>
        <strain evidence="6 7">Z-D1-2</strain>
    </source>
</reference>
<dbReference type="PANTHER" id="PTHR48111:SF40">
    <property type="entry name" value="PHOSPHATE REGULON TRANSCRIPTIONAL REGULATORY PROTEIN PHOB"/>
    <property type="match status" value="1"/>
</dbReference>
<evidence type="ECO:0000256" key="2">
    <source>
        <dbReference type="ARBA" id="ARBA00023012"/>
    </source>
</evidence>
<dbReference type="PROSITE" id="PS50110">
    <property type="entry name" value="RESPONSE_REGULATORY"/>
    <property type="match status" value="1"/>
</dbReference>
<evidence type="ECO:0000313" key="6">
    <source>
        <dbReference type="EMBL" id="PTB88256.1"/>
    </source>
</evidence>
<protein>
    <recommendedName>
        <fullName evidence="5">Response regulatory domain-containing protein</fullName>
    </recommendedName>
</protein>